<proteinExistence type="predicted"/>
<organism evidence="1 2">
    <name type="scientific">Synechococcus phage ACG-2014a</name>
    <dbReference type="NCBI Taxonomy" id="1493507"/>
    <lineage>
        <taxon>Viruses</taxon>
        <taxon>Duplodnaviria</taxon>
        <taxon>Heunggongvirae</taxon>
        <taxon>Uroviricota</taxon>
        <taxon>Caudoviricetes</taxon>
        <taxon>Pantevenvirales</taxon>
        <taxon>Kyanoviridae</taxon>
        <taxon>Acionnavirus</taxon>
        <taxon>Acionnavirus monteraybay</taxon>
    </lineage>
</organism>
<gene>
    <name evidence="1" type="ORF">Syn7803C59_193</name>
</gene>
<dbReference type="EMBL" id="KJ019038">
    <property type="protein sequence ID" value="AIX17000.1"/>
    <property type="molecule type" value="Genomic_DNA"/>
</dbReference>
<accession>A0A0E3EW79</accession>
<sequence>MKHEIPEEIKKNGFACFGSLNQAERAVVLLGDDAYRESLDLDNDDASCWQIPSGEHSTFAGWNPQCVPTMEYIVWKLKRLDGIIKGEIIG</sequence>
<protein>
    <submittedName>
        <fullName evidence="1">Uncharacterized protein</fullName>
    </submittedName>
</protein>
<name>A0A0E3EW79_9CAUD</name>
<evidence type="ECO:0000313" key="2">
    <source>
        <dbReference type="Proteomes" id="UP000185398"/>
    </source>
</evidence>
<dbReference type="Proteomes" id="UP000185398">
    <property type="component" value="Segment"/>
</dbReference>
<reference evidence="1 2" key="1">
    <citation type="submission" date="2013-12" db="EMBL/GenBank/DDBJ databases">
        <title>Ecological redundancy of diverse viral populations within a natural community.</title>
        <authorList>
            <person name="Gregory A.C."/>
            <person name="LaButti K."/>
            <person name="Copeland A."/>
            <person name="Woyke T."/>
            <person name="Sullivan M.B."/>
        </authorList>
    </citation>
    <scope>NUCLEOTIDE SEQUENCE [LARGE SCALE GENOMIC DNA]</scope>
    <source>
        <strain evidence="1">Syn7803C59</strain>
    </source>
</reference>
<evidence type="ECO:0000313" key="1">
    <source>
        <dbReference type="EMBL" id="AIX17000.1"/>
    </source>
</evidence>